<keyword evidence="1" id="KW-0539">Nucleus</keyword>
<reference evidence="3 4" key="1">
    <citation type="journal article" date="2016" name="Mol. Biol. Evol.">
        <title>Genome-Wide Survey of Gut Fungi (Harpellales) Reveals the First Horizontally Transferred Ubiquitin Gene from a Mosquito Host.</title>
        <authorList>
            <person name="Wang Y."/>
            <person name="White M.M."/>
            <person name="Kvist S."/>
            <person name="Moncalvo J.M."/>
        </authorList>
    </citation>
    <scope>NUCLEOTIDE SEQUENCE [LARGE SCALE GENOMIC DNA]</scope>
    <source>
        <strain evidence="3 4">ALG-7-W6</strain>
    </source>
</reference>
<comment type="function">
    <text evidence="1">Functions as a component of the nuclear pore complex (NPC).</text>
</comment>
<organism evidence="3 4">
    <name type="scientific">Smittium mucronatum</name>
    <dbReference type="NCBI Taxonomy" id="133383"/>
    <lineage>
        <taxon>Eukaryota</taxon>
        <taxon>Fungi</taxon>
        <taxon>Fungi incertae sedis</taxon>
        <taxon>Zoopagomycota</taxon>
        <taxon>Kickxellomycotina</taxon>
        <taxon>Harpellomycetes</taxon>
        <taxon>Harpellales</taxon>
        <taxon>Legeriomycetaceae</taxon>
        <taxon>Smittium</taxon>
    </lineage>
</organism>
<comment type="subunit">
    <text evidence="1">Component of the nuclear pore complex (NPC).</text>
</comment>
<keyword evidence="1" id="KW-0906">Nuclear pore complex</keyword>
<keyword evidence="1" id="KW-0653">Protein transport</keyword>
<keyword evidence="1" id="KW-0509">mRNA transport</keyword>
<dbReference type="InterPro" id="IPR011502">
    <property type="entry name" value="Nucleoporin_Nup85"/>
</dbReference>
<comment type="subcellular location">
    <subcellularLocation>
        <location evidence="1">Nucleus</location>
        <location evidence="1">Nuclear pore complex</location>
    </subcellularLocation>
</comment>
<evidence type="ECO:0000313" key="4">
    <source>
        <dbReference type="Proteomes" id="UP000187455"/>
    </source>
</evidence>
<dbReference type="Pfam" id="PF07575">
    <property type="entry name" value="Nucleopor_Nup85"/>
    <property type="match status" value="1"/>
</dbReference>
<evidence type="ECO:0000256" key="1">
    <source>
        <dbReference type="RuleBase" id="RU365073"/>
    </source>
</evidence>
<dbReference type="OrthoDB" id="10394876at2759"/>
<dbReference type="AlphaFoldDB" id="A0A1R0H043"/>
<dbReference type="GO" id="GO:0051028">
    <property type="term" value="P:mRNA transport"/>
    <property type="evidence" value="ECO:0007669"/>
    <property type="project" value="UniProtKB-KW"/>
</dbReference>
<dbReference type="EMBL" id="LSSL01001485">
    <property type="protein sequence ID" value="OLY82495.1"/>
    <property type="molecule type" value="Genomic_DNA"/>
</dbReference>
<dbReference type="Proteomes" id="UP000187455">
    <property type="component" value="Unassembled WGS sequence"/>
</dbReference>
<comment type="similarity">
    <text evidence="1">Belongs to the nucleoporin Nup85 family.</text>
</comment>
<evidence type="ECO:0000256" key="2">
    <source>
        <dbReference type="SAM" id="MobiDB-lite"/>
    </source>
</evidence>
<keyword evidence="1" id="KW-0813">Transport</keyword>
<feature type="compositionally biased region" description="Basic and acidic residues" evidence="2">
    <location>
        <begin position="1"/>
        <end position="20"/>
    </location>
</feature>
<dbReference type="GO" id="GO:0015031">
    <property type="term" value="P:protein transport"/>
    <property type="evidence" value="ECO:0007669"/>
    <property type="project" value="UniProtKB-KW"/>
</dbReference>
<dbReference type="STRING" id="133383.A0A1R0H043"/>
<name>A0A1R0H043_9FUNG</name>
<keyword evidence="4" id="KW-1185">Reference proteome</keyword>
<protein>
    <recommendedName>
        <fullName evidence="1">Nuclear pore complex protein Nup85</fullName>
    </recommendedName>
</protein>
<sequence length="354" mass="41054">MVRENNSSKKSSEIELDTPKKSLQTPRAFDVSPLGQAVSVWNFVGICQEIKNLKTEREIKGFSEAAIKISKLFGVSILDQYKYLSEFDANSFVDDSQLLQTNHMLWSLMEILYESSYYNNDDIEYGLKFVKCFSNWYSHNFPIDLSQPIDFLIYRHLIQGNLEKSLQLMDIHQNQLLSRGNSQVFGFEQTTTQLYYSLIDFISLHPILNPSTFSSDFNLLQFTQRRSILKMKALAFNQKDSFLYKACLIVVGNVQFLLEFSENWIEYLIASHLYISDQSFSYQSRFDLARQCYSELGELDEQYKNPVELSILSMLSANFGELFVHVSNTDLWLSAHLINFYCCTEMCPPSALKM</sequence>
<dbReference type="GO" id="GO:0031965">
    <property type="term" value="C:nuclear membrane"/>
    <property type="evidence" value="ECO:0007669"/>
    <property type="project" value="UniProtKB-UniRule"/>
</dbReference>
<keyword evidence="1" id="KW-0472">Membrane</keyword>
<accession>A0A1R0H043</accession>
<feature type="region of interest" description="Disordered" evidence="2">
    <location>
        <begin position="1"/>
        <end position="21"/>
    </location>
</feature>
<gene>
    <name evidence="3" type="ORF">AYI68_g3386</name>
</gene>
<proteinExistence type="inferred from homology"/>
<evidence type="ECO:0000313" key="3">
    <source>
        <dbReference type="EMBL" id="OLY82495.1"/>
    </source>
</evidence>
<comment type="caution">
    <text evidence="3">The sequence shown here is derived from an EMBL/GenBank/DDBJ whole genome shotgun (WGS) entry which is preliminary data.</text>
</comment>
<keyword evidence="1" id="KW-0811">Translocation</keyword>
<dbReference type="GO" id="GO:0005643">
    <property type="term" value="C:nuclear pore"/>
    <property type="evidence" value="ECO:0007669"/>
    <property type="project" value="UniProtKB-SubCell"/>
</dbReference>